<protein>
    <submittedName>
        <fullName evidence="1">Uncharacterized protein</fullName>
    </submittedName>
</protein>
<sequence length="125" mass="13745">MAHGVFGTAINCMDGRTQLPVNEYLKSHYQLDFIDTITEPGPVKILAENQPGVASIQHRVSISVGAHCSKLIAVVAHHDCAGNPVPKETQLEQLESAVNTVRAWNYEVKCIGLWVNENWQIEPVG</sequence>
<reference evidence="1" key="1">
    <citation type="submission" date="2022-02" db="EMBL/GenBank/DDBJ databases">
        <authorList>
            <person name="Leng L."/>
        </authorList>
    </citation>
    <scope>NUCLEOTIDE SEQUENCE</scope>
    <source>
        <strain evidence="1">JI</strain>
    </source>
</reference>
<dbReference type="RefSeq" id="WP_277442440.1">
    <property type="nucleotide sequence ID" value="NZ_JAKOAV010000003.1"/>
</dbReference>
<comment type="caution">
    <text evidence="1">The sequence shown here is derived from an EMBL/GenBank/DDBJ whole genome shotgun (WGS) entry which is preliminary data.</text>
</comment>
<dbReference type="InterPro" id="IPR046871">
    <property type="entry name" value="Pro_CA_2"/>
</dbReference>
<evidence type="ECO:0000313" key="2">
    <source>
        <dbReference type="Proteomes" id="UP001154312"/>
    </source>
</evidence>
<dbReference type="AlphaFoldDB" id="A0A9X4H3Y7"/>
<dbReference type="Proteomes" id="UP001154312">
    <property type="component" value="Unassembled WGS sequence"/>
</dbReference>
<name>A0A9X4H3Y7_9FIRM</name>
<keyword evidence="2" id="KW-1185">Reference proteome</keyword>
<evidence type="ECO:0000313" key="1">
    <source>
        <dbReference type="EMBL" id="MDF9407247.1"/>
    </source>
</evidence>
<accession>A0A9X4H3Y7</accession>
<dbReference type="Pfam" id="PF20393">
    <property type="entry name" value="Pro_CA_2"/>
    <property type="match status" value="1"/>
</dbReference>
<dbReference type="EMBL" id="JAKOAV010000003">
    <property type="protein sequence ID" value="MDF9407247.1"/>
    <property type="molecule type" value="Genomic_DNA"/>
</dbReference>
<organism evidence="1 2">
    <name type="scientific">Pelotomaculum isophthalicicum JI</name>
    <dbReference type="NCBI Taxonomy" id="947010"/>
    <lineage>
        <taxon>Bacteria</taxon>
        <taxon>Bacillati</taxon>
        <taxon>Bacillota</taxon>
        <taxon>Clostridia</taxon>
        <taxon>Eubacteriales</taxon>
        <taxon>Desulfotomaculaceae</taxon>
        <taxon>Pelotomaculum</taxon>
    </lineage>
</organism>
<proteinExistence type="predicted"/>
<gene>
    <name evidence="1" type="ORF">L7E55_02565</name>
</gene>